<organism evidence="1 2">
    <name type="scientific">Ilyodon furcidens</name>
    <name type="common">goldbreast splitfin</name>
    <dbReference type="NCBI Taxonomy" id="33524"/>
    <lineage>
        <taxon>Eukaryota</taxon>
        <taxon>Metazoa</taxon>
        <taxon>Chordata</taxon>
        <taxon>Craniata</taxon>
        <taxon>Vertebrata</taxon>
        <taxon>Euteleostomi</taxon>
        <taxon>Actinopterygii</taxon>
        <taxon>Neopterygii</taxon>
        <taxon>Teleostei</taxon>
        <taxon>Neoteleostei</taxon>
        <taxon>Acanthomorphata</taxon>
        <taxon>Ovalentaria</taxon>
        <taxon>Atherinomorphae</taxon>
        <taxon>Cyprinodontiformes</taxon>
        <taxon>Goodeidae</taxon>
        <taxon>Ilyodon</taxon>
    </lineage>
</organism>
<evidence type="ECO:0000313" key="1">
    <source>
        <dbReference type="EMBL" id="MEQ2244126.1"/>
    </source>
</evidence>
<proteinExistence type="predicted"/>
<dbReference type="EMBL" id="JAHRIQ010070673">
    <property type="protein sequence ID" value="MEQ2244126.1"/>
    <property type="molecule type" value="Genomic_DNA"/>
</dbReference>
<reference evidence="1 2" key="1">
    <citation type="submission" date="2021-06" db="EMBL/GenBank/DDBJ databases">
        <authorList>
            <person name="Palmer J.M."/>
        </authorList>
    </citation>
    <scope>NUCLEOTIDE SEQUENCE [LARGE SCALE GENOMIC DNA]</scope>
    <source>
        <strain evidence="2">if_2019</strain>
        <tissue evidence="1">Muscle</tissue>
    </source>
</reference>
<accession>A0ABV0UGC7</accession>
<comment type="caution">
    <text evidence="1">The sequence shown here is derived from an EMBL/GenBank/DDBJ whole genome shotgun (WGS) entry which is preliminary data.</text>
</comment>
<gene>
    <name evidence="1" type="ORF">ILYODFUR_013984</name>
</gene>
<name>A0ABV0UGC7_9TELE</name>
<keyword evidence="2" id="KW-1185">Reference proteome</keyword>
<evidence type="ECO:0000313" key="2">
    <source>
        <dbReference type="Proteomes" id="UP001482620"/>
    </source>
</evidence>
<sequence>MQSLFMVTHTQFVFSHLYQSAACTDNFVWILFCLDVCFIADILDVHSHSWKCEQEEWGSICPESGGEHDQNSTNWKLLSCSEFRKAEGWQTVLFTSNQNHVYSTASNLNTMENSI</sequence>
<dbReference type="Proteomes" id="UP001482620">
    <property type="component" value="Unassembled WGS sequence"/>
</dbReference>
<protein>
    <submittedName>
        <fullName evidence="1">Uncharacterized protein</fullName>
    </submittedName>
</protein>